<keyword evidence="3" id="KW-1185">Reference proteome</keyword>
<dbReference type="RefSeq" id="WP_229688631.1">
    <property type="nucleotide sequence ID" value="NZ_BMMJ01000016.1"/>
</dbReference>
<reference evidence="2 3" key="1">
    <citation type="submission" date="2016-06" db="EMBL/GenBank/DDBJ databases">
        <authorList>
            <person name="Kjaerup R.B."/>
            <person name="Dalgaard T.S."/>
            <person name="Juul-Madsen H.R."/>
        </authorList>
    </citation>
    <scope>NUCLEOTIDE SEQUENCE [LARGE SCALE GENOMIC DNA]</scope>
    <source>
        <strain evidence="2 3">DSM 45577</strain>
    </source>
</reference>
<dbReference type="SMART" id="SM00530">
    <property type="entry name" value="HTH_XRE"/>
    <property type="match status" value="1"/>
</dbReference>
<gene>
    <name evidence="2" type="ORF">GA0070617_2893</name>
</gene>
<dbReference type="CDD" id="cd00093">
    <property type="entry name" value="HTH_XRE"/>
    <property type="match status" value="1"/>
</dbReference>
<proteinExistence type="predicted"/>
<dbReference type="InterPro" id="IPR010982">
    <property type="entry name" value="Lambda_DNA-bd_dom_sf"/>
</dbReference>
<dbReference type="InterPro" id="IPR001387">
    <property type="entry name" value="Cro/C1-type_HTH"/>
</dbReference>
<dbReference type="SUPFAM" id="SSF47413">
    <property type="entry name" value="lambda repressor-like DNA-binding domains"/>
    <property type="match status" value="1"/>
</dbReference>
<dbReference type="GO" id="GO:0003677">
    <property type="term" value="F:DNA binding"/>
    <property type="evidence" value="ECO:0007669"/>
    <property type="project" value="InterPro"/>
</dbReference>
<dbReference type="EMBL" id="FMIA01000002">
    <property type="protein sequence ID" value="SCL55209.1"/>
    <property type="molecule type" value="Genomic_DNA"/>
</dbReference>
<sequence>MTRPGLSDACDLPIGRQLARWRVRRGLTQQMLADRLGKSKSWVDKVERGVRALDRYSVIQEIAEVLHLDPAVLLGNRRPPPTTAPGPDGVDGVRAALVRHHHQPHSTVPPEQVRRHIGHAWLTYQHAHYAPLLRALPDLLDAAHGTPNLLVPTYRITAHLLIKLGEADLAWLAADRAAATATDPTLTGTATVTVVQALRALGRDRLALTAALTAADTTTNPPVRAALLLQAALAAARTGDNHTTHDLLDHATHLANQHPTDHDPHHTTVNPIAVRLARSLAAHHLGQPTHAVHLHQQALRHDDWPRLPAEHRAAHLLDAAHAYHHTGDHTTAARTLTDADTIAPAEIRLRPHARTLITEITRNGPPTAAVTRLATLIGLTR</sequence>
<dbReference type="SUPFAM" id="SSF48452">
    <property type="entry name" value="TPR-like"/>
    <property type="match status" value="1"/>
</dbReference>
<evidence type="ECO:0000313" key="2">
    <source>
        <dbReference type="EMBL" id="SCL55209.1"/>
    </source>
</evidence>
<dbReference type="STRING" id="683228.GA0070617_2893"/>
<dbReference type="InterPro" id="IPR011990">
    <property type="entry name" value="TPR-like_helical_dom_sf"/>
</dbReference>
<organism evidence="2 3">
    <name type="scientific">Micromonospora yangpuensis</name>
    <dbReference type="NCBI Taxonomy" id="683228"/>
    <lineage>
        <taxon>Bacteria</taxon>
        <taxon>Bacillati</taxon>
        <taxon>Actinomycetota</taxon>
        <taxon>Actinomycetes</taxon>
        <taxon>Micromonosporales</taxon>
        <taxon>Micromonosporaceae</taxon>
        <taxon>Micromonospora</taxon>
    </lineage>
</organism>
<dbReference type="Gene3D" id="1.25.40.10">
    <property type="entry name" value="Tetratricopeptide repeat domain"/>
    <property type="match status" value="1"/>
</dbReference>
<evidence type="ECO:0000259" key="1">
    <source>
        <dbReference type="PROSITE" id="PS50943"/>
    </source>
</evidence>
<evidence type="ECO:0000313" key="3">
    <source>
        <dbReference type="Proteomes" id="UP000198937"/>
    </source>
</evidence>
<dbReference type="AlphaFoldDB" id="A0A1C6UMU0"/>
<dbReference type="Gene3D" id="1.10.260.40">
    <property type="entry name" value="lambda repressor-like DNA-binding domains"/>
    <property type="match status" value="1"/>
</dbReference>
<feature type="domain" description="HTH cro/C1-type" evidence="1">
    <location>
        <begin position="18"/>
        <end position="73"/>
    </location>
</feature>
<protein>
    <submittedName>
        <fullName evidence="2">Helix-turn-helix domain-containing protein</fullName>
    </submittedName>
</protein>
<dbReference type="Pfam" id="PF13560">
    <property type="entry name" value="HTH_31"/>
    <property type="match status" value="1"/>
</dbReference>
<dbReference type="PROSITE" id="PS50943">
    <property type="entry name" value="HTH_CROC1"/>
    <property type="match status" value="1"/>
</dbReference>
<dbReference type="Proteomes" id="UP000198937">
    <property type="component" value="Unassembled WGS sequence"/>
</dbReference>
<accession>A0A1C6UMU0</accession>
<name>A0A1C6UMU0_9ACTN</name>